<keyword evidence="3" id="KW-1185">Reference proteome</keyword>
<comment type="caution">
    <text evidence="2">The sequence shown here is derived from an EMBL/GenBank/DDBJ whole genome shotgun (WGS) entry which is preliminary data.</text>
</comment>
<gene>
    <name evidence="2" type="ORF">TAPDE_000327</name>
</gene>
<protein>
    <submittedName>
        <fullName evidence="2">Uncharacterized protein</fullName>
    </submittedName>
</protein>
<sequence length="166" mass="16155">MQYSSLLLLLLGAAAAQKAAPPATTAPAGAAQVVPPAAPAPAPAGAGAGAGAVAAAGIPAGISASKTDVGSILKSMDQTKLATIPANARAVMKKMPETPTDVTMEDRSAIKACLASDAVDALGKAACAAQDDQLTVVLDKKRVSNANMMTFVKSAMAAGGKVAADA</sequence>
<evidence type="ECO:0000313" key="3">
    <source>
        <dbReference type="Proteomes" id="UP000013776"/>
    </source>
</evidence>
<evidence type="ECO:0000313" key="2">
    <source>
        <dbReference type="EMBL" id="CCG85165.1"/>
    </source>
</evidence>
<organism evidence="2 3">
    <name type="scientific">Taphrina deformans (strain PYCC 5710 / ATCC 11124 / CBS 356.35 / IMI 108563 / JCM 9778 / NBRC 8474)</name>
    <name type="common">Peach leaf curl fungus</name>
    <name type="synonym">Lalaria deformans</name>
    <dbReference type="NCBI Taxonomy" id="1097556"/>
    <lineage>
        <taxon>Eukaryota</taxon>
        <taxon>Fungi</taxon>
        <taxon>Dikarya</taxon>
        <taxon>Ascomycota</taxon>
        <taxon>Taphrinomycotina</taxon>
        <taxon>Taphrinomycetes</taxon>
        <taxon>Taphrinales</taxon>
        <taxon>Taphrinaceae</taxon>
        <taxon>Taphrina</taxon>
    </lineage>
</organism>
<dbReference type="VEuPathDB" id="FungiDB:TAPDE_000327"/>
<dbReference type="EMBL" id="CAHR02000009">
    <property type="protein sequence ID" value="CCG85165.1"/>
    <property type="molecule type" value="Genomic_DNA"/>
</dbReference>
<name>R4XLD1_TAPDE</name>
<dbReference type="OrthoDB" id="10516271at2759"/>
<dbReference type="Proteomes" id="UP000013776">
    <property type="component" value="Unassembled WGS sequence"/>
</dbReference>
<reference evidence="2 3" key="1">
    <citation type="journal article" date="2013" name="MBio">
        <title>Genome sequencing of the plant pathogen Taphrina deformans, the causal agent of peach leaf curl.</title>
        <authorList>
            <person name="Cisse O.H."/>
            <person name="Almeida J.M.G.C.F."/>
            <person name="Fonseca A."/>
            <person name="Kumar A.A."/>
            <person name="Salojaervi J."/>
            <person name="Overmyer K."/>
            <person name="Hauser P.M."/>
            <person name="Pagni M."/>
        </authorList>
    </citation>
    <scope>NUCLEOTIDE SEQUENCE [LARGE SCALE GENOMIC DNA]</scope>
    <source>
        <strain evidence="3">PYCC 5710 / ATCC 11124 / CBS 356.35 / IMI 108563 / JCM 9778 / NBRC 8474</strain>
    </source>
</reference>
<feature type="chain" id="PRO_5004381678" evidence="1">
    <location>
        <begin position="17"/>
        <end position="166"/>
    </location>
</feature>
<proteinExistence type="predicted"/>
<evidence type="ECO:0000256" key="1">
    <source>
        <dbReference type="SAM" id="SignalP"/>
    </source>
</evidence>
<feature type="signal peptide" evidence="1">
    <location>
        <begin position="1"/>
        <end position="16"/>
    </location>
</feature>
<keyword evidence="1" id="KW-0732">Signal</keyword>
<accession>R4XLD1</accession>
<dbReference type="AlphaFoldDB" id="R4XLD1"/>